<evidence type="ECO:0000313" key="2">
    <source>
        <dbReference type="EMBL" id="ACR14205.1"/>
    </source>
</evidence>
<keyword evidence="3" id="KW-1185">Reference proteome</keyword>
<reference evidence="2 3" key="1">
    <citation type="journal article" date="2009" name="PLoS ONE">
        <title>The complete genome of Teredinibacter turnerae T7901: an intracellular endosymbiont of marine wood-boring bivalves (shipworms).</title>
        <authorList>
            <person name="Yang J.C."/>
            <person name="Madupu R."/>
            <person name="Durkin A.S."/>
            <person name="Ekborg N.A."/>
            <person name="Pedamallu C.S."/>
            <person name="Hostetler J.B."/>
            <person name="Radune D."/>
            <person name="Toms B.S."/>
            <person name="Henrissat B."/>
            <person name="Coutinho P.M."/>
            <person name="Schwarz S."/>
            <person name="Field L."/>
            <person name="Trindade-Silva A.E."/>
            <person name="Soares C.A.G."/>
            <person name="Elshahawi S."/>
            <person name="Hanora A."/>
            <person name="Schmidt E.W."/>
            <person name="Haygood M.G."/>
            <person name="Posfai J."/>
            <person name="Benner J."/>
            <person name="Madinger C."/>
            <person name="Nove J."/>
            <person name="Anton B."/>
            <person name="Chaudhary K."/>
            <person name="Foster J."/>
            <person name="Holman A."/>
            <person name="Kumar S."/>
            <person name="Lessard P.A."/>
            <person name="Luyten Y.A."/>
            <person name="Slatko B."/>
            <person name="Wood N."/>
            <person name="Wu B."/>
            <person name="Teplitski M."/>
            <person name="Mougous J.D."/>
            <person name="Ward N."/>
            <person name="Eisen J.A."/>
            <person name="Badger J.H."/>
            <person name="Distel D.L."/>
        </authorList>
    </citation>
    <scope>NUCLEOTIDE SEQUENCE [LARGE SCALE GENOMIC DNA]</scope>
    <source>
        <strain evidence="3">ATCC 39867 / T7901</strain>
    </source>
</reference>
<dbReference type="EMBL" id="CP001614">
    <property type="protein sequence ID" value="ACR14205.1"/>
    <property type="molecule type" value="Genomic_DNA"/>
</dbReference>
<sequence>MVVLKEKYSIYYAVLIGWSGVLAWWKGIHPNKWVNLMPHATLRFGVASPLYPKTTLHMQHRLPKRYVRYFMG</sequence>
<feature type="transmembrane region" description="Helical" evidence="1">
    <location>
        <begin position="9"/>
        <end position="28"/>
    </location>
</feature>
<keyword evidence="1" id="KW-0812">Transmembrane</keyword>
<dbReference type="HOGENOM" id="CLU_2720949_0_0_6"/>
<proteinExistence type="predicted"/>
<dbReference type="Proteomes" id="UP000009080">
    <property type="component" value="Chromosome"/>
</dbReference>
<keyword evidence="1" id="KW-1133">Transmembrane helix</keyword>
<evidence type="ECO:0000313" key="3">
    <source>
        <dbReference type="Proteomes" id="UP000009080"/>
    </source>
</evidence>
<name>C5BN41_TERTT</name>
<organism evidence="2 3">
    <name type="scientific">Teredinibacter turnerae (strain ATCC 39867 / T7901)</name>
    <dbReference type="NCBI Taxonomy" id="377629"/>
    <lineage>
        <taxon>Bacteria</taxon>
        <taxon>Pseudomonadati</taxon>
        <taxon>Pseudomonadota</taxon>
        <taxon>Gammaproteobacteria</taxon>
        <taxon>Cellvibrionales</taxon>
        <taxon>Cellvibrionaceae</taxon>
        <taxon>Teredinibacter</taxon>
    </lineage>
</organism>
<dbReference type="AlphaFoldDB" id="C5BN41"/>
<dbReference type="KEGG" id="ttu:TERTU_0540"/>
<gene>
    <name evidence="2" type="ordered locus">TERTU_0540</name>
</gene>
<accession>C5BN41</accession>
<dbReference type="STRING" id="377629.TERTU_0540"/>
<keyword evidence="1" id="KW-0472">Membrane</keyword>
<evidence type="ECO:0000256" key="1">
    <source>
        <dbReference type="SAM" id="Phobius"/>
    </source>
</evidence>
<protein>
    <submittedName>
        <fullName evidence="2">Membrane protein</fullName>
    </submittedName>
</protein>